<dbReference type="SUPFAM" id="SSF48403">
    <property type="entry name" value="Ankyrin repeat"/>
    <property type="match status" value="1"/>
</dbReference>
<dbReference type="EMBL" id="MN740695">
    <property type="protein sequence ID" value="QHU08264.1"/>
    <property type="molecule type" value="Genomic_DNA"/>
</dbReference>
<organism evidence="1">
    <name type="scientific">viral metagenome</name>
    <dbReference type="NCBI Taxonomy" id="1070528"/>
    <lineage>
        <taxon>unclassified sequences</taxon>
        <taxon>metagenomes</taxon>
        <taxon>organismal metagenomes</taxon>
    </lineage>
</organism>
<accession>A0A6C0JWZ8</accession>
<dbReference type="AlphaFoldDB" id="A0A6C0JWZ8"/>
<protein>
    <submittedName>
        <fullName evidence="1">Uncharacterized protein</fullName>
    </submittedName>
</protein>
<reference evidence="1" key="1">
    <citation type="journal article" date="2020" name="Nature">
        <title>Giant virus diversity and host interactions through global metagenomics.</title>
        <authorList>
            <person name="Schulz F."/>
            <person name="Roux S."/>
            <person name="Paez-Espino D."/>
            <person name="Jungbluth S."/>
            <person name="Walsh D.A."/>
            <person name="Denef V.J."/>
            <person name="McMahon K.D."/>
            <person name="Konstantinidis K.T."/>
            <person name="Eloe-Fadrosh E.A."/>
            <person name="Kyrpides N.C."/>
            <person name="Woyke T."/>
        </authorList>
    </citation>
    <scope>NUCLEOTIDE SEQUENCE</scope>
    <source>
        <strain evidence="1">GVMAG-S-1062768-28</strain>
    </source>
</reference>
<sequence length="138" mass="15792">MGVVNGKFDIDQDNFNMACKTADIPTVKKALETNMSIDPSWNNNQMLKYCIYETHFDVAKLMLASDRLSKLDESVLGYGLSSLNIEIINLLLHHPMITIPDNILNWCKEEGLPKEIHDLVQEHMFRLDGPVYTQNIIQ</sequence>
<dbReference type="InterPro" id="IPR036770">
    <property type="entry name" value="Ankyrin_rpt-contain_sf"/>
</dbReference>
<name>A0A6C0JWZ8_9ZZZZ</name>
<proteinExistence type="predicted"/>
<evidence type="ECO:0000313" key="1">
    <source>
        <dbReference type="EMBL" id="QHU08264.1"/>
    </source>
</evidence>